<protein>
    <recommendedName>
        <fullName evidence="1">Mga helix-turn-helix domain-containing protein</fullName>
    </recommendedName>
</protein>
<sequence>MEIHNEFLDVNYRYQYYLLELVADNGNYYLTVPRAMKLLGISKFKITQYVEGINADLAVISPTSHLKVNADGVFESQNIDEGVVRKVRLDYLKQSNLFKMLEFSLLHPEKNETADFCDALFIGTTKFYELKKEMTAIVEQFDLKFKKNRLVGSEIMIRQFIFEIYYSYFNGIEKPLQTVQTVADQAMDRLSADLGISRLPTTDKKLEIYIKIQYIRMHGKDYLTDHVLTAGFKEAQANLWHSVTQMMANDYRLNVSGEFEIEALLTFLFAEGFTQFEVNWLASDLQSKVTQLTQRFIEQVNVVLAADVGQTPQFQMAIQQLTQDLNQIHTKQLTFYTEPTTFIDENQLTYFAESNPLFHSIIQKVVDKSKRKLEWRKQASIYYDYMFACIQNIPLEILKDRVHVCVDFSQGKLYNQYMQKMVNYFNNLNIEVQSTIDENTDLYLSDFYSGELTCAQLIWKNPPTVLNWQQFGDLVVSIKKEKL</sequence>
<evidence type="ECO:0000259" key="1">
    <source>
        <dbReference type="Pfam" id="PF05043"/>
    </source>
</evidence>
<name>A0AAC9Y253_LATCU</name>
<reference evidence="2 3" key="1">
    <citation type="submission" date="2017-07" db="EMBL/GenBank/DDBJ databases">
        <title>Lactobacillus curvatus MRS6 whole genome.</title>
        <authorList>
            <person name="Jans C."/>
            <person name="Lagler S."/>
            <person name="Lacroix C."/>
            <person name="Meile L."/>
            <person name="Stevens M.J.A."/>
        </authorList>
    </citation>
    <scope>NUCLEOTIDE SEQUENCE [LARGE SCALE GENOMIC DNA]</scope>
    <source>
        <strain evidence="2 3">MRS6</strain>
    </source>
</reference>
<evidence type="ECO:0000313" key="2">
    <source>
        <dbReference type="EMBL" id="ASN60961.1"/>
    </source>
</evidence>
<dbReference type="AlphaFoldDB" id="A0AAC9Y253"/>
<dbReference type="RefSeq" id="WP_089557326.1">
    <property type="nucleotide sequence ID" value="NZ_CP022474.1"/>
</dbReference>
<dbReference type="Pfam" id="PF05043">
    <property type="entry name" value="Mga"/>
    <property type="match status" value="1"/>
</dbReference>
<accession>A0AAC9Y253</accession>
<dbReference type="EMBL" id="CP022474">
    <property type="protein sequence ID" value="ASN60961.1"/>
    <property type="molecule type" value="Genomic_DNA"/>
</dbReference>
<proteinExistence type="predicted"/>
<dbReference type="Proteomes" id="UP000199749">
    <property type="component" value="Chromosome"/>
</dbReference>
<dbReference type="InterPro" id="IPR007737">
    <property type="entry name" value="Mga_HTH"/>
</dbReference>
<feature type="domain" description="Mga helix-turn-helix" evidence="1">
    <location>
        <begin position="86"/>
        <end position="165"/>
    </location>
</feature>
<organism evidence="2 3">
    <name type="scientific">Latilactobacillus curvatus</name>
    <name type="common">Lactobacillus curvatus</name>
    <dbReference type="NCBI Taxonomy" id="28038"/>
    <lineage>
        <taxon>Bacteria</taxon>
        <taxon>Bacillati</taxon>
        <taxon>Bacillota</taxon>
        <taxon>Bacilli</taxon>
        <taxon>Lactobacillales</taxon>
        <taxon>Lactobacillaceae</taxon>
        <taxon>Latilactobacillus</taxon>
    </lineage>
</organism>
<evidence type="ECO:0000313" key="3">
    <source>
        <dbReference type="Proteomes" id="UP000199749"/>
    </source>
</evidence>
<gene>
    <name evidence="2" type="ORF">CG419_10160</name>
</gene>